<accession>A0A075V6L2</accession>
<dbReference type="eggNOG" id="COG3595">
    <property type="taxonomic scope" value="Bacteria"/>
</dbReference>
<organism evidence="2 3">
    <name type="scientific">Amycolatopsis japonica</name>
    <dbReference type="NCBI Taxonomy" id="208439"/>
    <lineage>
        <taxon>Bacteria</taxon>
        <taxon>Bacillati</taxon>
        <taxon>Actinomycetota</taxon>
        <taxon>Actinomycetes</taxon>
        <taxon>Pseudonocardiales</taxon>
        <taxon>Pseudonocardiaceae</taxon>
        <taxon>Amycolatopsis</taxon>
        <taxon>Amycolatopsis japonica group</taxon>
    </lineage>
</organism>
<dbReference type="KEGG" id="aja:AJAP_41210"/>
<dbReference type="Pfam" id="PF13349">
    <property type="entry name" value="DUF4097"/>
    <property type="match status" value="1"/>
</dbReference>
<gene>
    <name evidence="2" type="ORF">AJAP_41210</name>
</gene>
<feature type="domain" description="DUF4097" evidence="1">
    <location>
        <begin position="109"/>
        <end position="198"/>
    </location>
</feature>
<dbReference type="RefSeq" id="WP_038521629.1">
    <property type="nucleotide sequence ID" value="NZ_CP008953.1"/>
</dbReference>
<dbReference type="AlphaFoldDB" id="A0A075V6L2"/>
<keyword evidence="3" id="KW-1185">Reference proteome</keyword>
<name>A0A075V6L2_9PSEU</name>
<evidence type="ECO:0000313" key="2">
    <source>
        <dbReference type="EMBL" id="AIG81018.1"/>
    </source>
</evidence>
<dbReference type="STRING" id="208439.AJAP_41210"/>
<dbReference type="EMBL" id="CP008953">
    <property type="protein sequence ID" value="AIG81018.1"/>
    <property type="molecule type" value="Genomic_DNA"/>
</dbReference>
<protein>
    <submittedName>
        <fullName evidence="2">Conserved putative membrane protein</fullName>
    </submittedName>
</protein>
<dbReference type="PROSITE" id="PS51257">
    <property type="entry name" value="PROKAR_LIPOPROTEIN"/>
    <property type="match status" value="1"/>
</dbReference>
<reference evidence="2 3" key="1">
    <citation type="journal article" date="2014" name="J. Biotechnol.">
        <title>Complete genome sequence of the actinobacterium Amycolatopsis japonica MG417-CF17(T) (=DSM 44213T) producing (S,S)-N,N'-ethylenediaminedisuccinic acid.</title>
        <authorList>
            <person name="Stegmann E."/>
            <person name="Albersmeier A."/>
            <person name="Spohn M."/>
            <person name="Gert H."/>
            <person name="Weber T."/>
            <person name="Wohlleben W."/>
            <person name="Kalinowski J."/>
            <person name="Ruckert C."/>
        </authorList>
    </citation>
    <scope>NUCLEOTIDE SEQUENCE [LARGE SCALE GENOMIC DNA]</scope>
    <source>
        <strain evidence="3">MG417-CF17 (DSM 44213)</strain>
    </source>
</reference>
<evidence type="ECO:0000259" key="1">
    <source>
        <dbReference type="Pfam" id="PF13349"/>
    </source>
</evidence>
<proteinExistence type="predicted"/>
<dbReference type="HOGENOM" id="CLU_076844_0_0_11"/>
<sequence length="223" mass="22710">MGNKEKRVLGALALGALTAFGIVGCTGEFQQKLSDGAPVTEQITAIRVDVPVGAVTLRVEDGAPVSLRREVTYNGKNPGKTYSVENGTLVLGGCQQCGVDYDVVVPRELAISGSIGTGKITLTRAASVDLKGDVGDFKVMGTSGPVNLRTGTGDIEIGLAKPGAVTANAEVGKVVVTVPDGAYQVRAKAETGKVETGGVRQDQASANVLDLQSGTGSITVKPA</sequence>
<evidence type="ECO:0000313" key="3">
    <source>
        <dbReference type="Proteomes" id="UP000028492"/>
    </source>
</evidence>
<dbReference type="Proteomes" id="UP000028492">
    <property type="component" value="Chromosome"/>
</dbReference>
<dbReference type="InterPro" id="IPR025164">
    <property type="entry name" value="Toastrack_DUF4097"/>
</dbReference>